<dbReference type="AlphaFoldDB" id="A0AAP2XMT4"/>
<reference evidence="1" key="1">
    <citation type="submission" date="2022-06" db="EMBL/GenBank/DDBJ databases">
        <title>Isolation of gut microbiota from human fecal samples.</title>
        <authorList>
            <person name="Pamer E.G."/>
            <person name="Barat B."/>
            <person name="Waligurski E."/>
            <person name="Medina S."/>
            <person name="Paddock L."/>
            <person name="Mostad J."/>
        </authorList>
    </citation>
    <scope>NUCLEOTIDE SEQUENCE</scope>
    <source>
        <strain evidence="1">DFI.6.24</strain>
    </source>
</reference>
<accession>A0AAP2XMT4</accession>
<organism evidence="1 2">
    <name type="scientific">Faecalibacillus intestinalis</name>
    <dbReference type="NCBI Taxonomy" id="1982626"/>
    <lineage>
        <taxon>Bacteria</taxon>
        <taxon>Bacillati</taxon>
        <taxon>Bacillota</taxon>
        <taxon>Erysipelotrichia</taxon>
        <taxon>Erysipelotrichales</taxon>
        <taxon>Coprobacillaceae</taxon>
        <taxon>Faecalibacillus</taxon>
    </lineage>
</organism>
<comment type="caution">
    <text evidence="1">The sequence shown here is derived from an EMBL/GenBank/DDBJ whole genome shotgun (WGS) entry which is preliminary data.</text>
</comment>
<sequence length="104" mass="11306">MNYVKLWGNKIRAKDVVNANGKSIELKSIQISGNSGSGATLKTGLKSTSSKIISIDCSYPTIPWIIDGEYYVVFLQYMHLGSNIYGFGGINNASVSATVYYVDV</sequence>
<evidence type="ECO:0000313" key="1">
    <source>
        <dbReference type="EMBL" id="MCQ5060707.1"/>
    </source>
</evidence>
<protein>
    <submittedName>
        <fullName evidence="1">Uncharacterized protein</fullName>
    </submittedName>
</protein>
<name>A0AAP2XMT4_9FIRM</name>
<dbReference type="EMBL" id="JANGBO010000001">
    <property type="protein sequence ID" value="MCQ5060707.1"/>
    <property type="molecule type" value="Genomic_DNA"/>
</dbReference>
<dbReference type="RefSeq" id="WP_147342831.1">
    <property type="nucleotide sequence ID" value="NZ_JAJDKX010000001.1"/>
</dbReference>
<gene>
    <name evidence="1" type="ORF">NE542_02495</name>
</gene>
<dbReference type="Proteomes" id="UP001204814">
    <property type="component" value="Unassembled WGS sequence"/>
</dbReference>
<evidence type="ECO:0000313" key="2">
    <source>
        <dbReference type="Proteomes" id="UP001204814"/>
    </source>
</evidence>
<proteinExistence type="predicted"/>